<organism evidence="2 4">
    <name type="scientific">Adineta steineri</name>
    <dbReference type="NCBI Taxonomy" id="433720"/>
    <lineage>
        <taxon>Eukaryota</taxon>
        <taxon>Metazoa</taxon>
        <taxon>Spiralia</taxon>
        <taxon>Gnathifera</taxon>
        <taxon>Rotifera</taxon>
        <taxon>Eurotatoria</taxon>
        <taxon>Bdelloidea</taxon>
        <taxon>Adinetida</taxon>
        <taxon>Adinetidae</taxon>
        <taxon>Adineta</taxon>
    </lineage>
</organism>
<proteinExistence type="predicted"/>
<evidence type="ECO:0000313" key="2">
    <source>
        <dbReference type="EMBL" id="CAF1001031.1"/>
    </source>
</evidence>
<protein>
    <recommendedName>
        <fullName evidence="1">NACHT domain-containing protein</fullName>
    </recommendedName>
</protein>
<evidence type="ECO:0000313" key="4">
    <source>
        <dbReference type="Proteomes" id="UP000663891"/>
    </source>
</evidence>
<reference evidence="2" key="1">
    <citation type="submission" date="2021-02" db="EMBL/GenBank/DDBJ databases">
        <authorList>
            <person name="Nowell W R."/>
        </authorList>
    </citation>
    <scope>NUCLEOTIDE SEQUENCE</scope>
</reference>
<dbReference type="Proteomes" id="UP000663881">
    <property type="component" value="Unassembled WGS sequence"/>
</dbReference>
<evidence type="ECO:0000259" key="1">
    <source>
        <dbReference type="PROSITE" id="PS50837"/>
    </source>
</evidence>
<dbReference type="SUPFAM" id="SSF48371">
    <property type="entry name" value="ARM repeat"/>
    <property type="match status" value="1"/>
</dbReference>
<name>A0A814GUJ1_9BILA</name>
<dbReference type="SUPFAM" id="SSF52540">
    <property type="entry name" value="P-loop containing nucleoside triphosphate hydrolases"/>
    <property type="match status" value="1"/>
</dbReference>
<dbReference type="EMBL" id="CAJOAY010002766">
    <property type="protein sequence ID" value="CAF3978106.1"/>
    <property type="molecule type" value="Genomic_DNA"/>
</dbReference>
<dbReference type="EMBL" id="CAJNON010000124">
    <property type="protein sequence ID" value="CAF1001031.1"/>
    <property type="molecule type" value="Genomic_DNA"/>
</dbReference>
<dbReference type="OrthoDB" id="120976at2759"/>
<accession>A0A814GUJ1</accession>
<dbReference type="InterPro" id="IPR027417">
    <property type="entry name" value="P-loop_NTPase"/>
</dbReference>
<feature type="domain" description="NACHT" evidence="1">
    <location>
        <begin position="256"/>
        <end position="367"/>
    </location>
</feature>
<evidence type="ECO:0000313" key="3">
    <source>
        <dbReference type="EMBL" id="CAF3978106.1"/>
    </source>
</evidence>
<dbReference type="InterPro" id="IPR016024">
    <property type="entry name" value="ARM-type_fold"/>
</dbReference>
<dbReference type="PROSITE" id="PS50837">
    <property type="entry name" value="NACHT"/>
    <property type="match status" value="1"/>
</dbReference>
<gene>
    <name evidence="3" type="ORF">OKA104_LOCUS28499</name>
    <name evidence="2" type="ORF">VCS650_LOCUS14732</name>
</gene>
<dbReference type="Gene3D" id="3.40.50.300">
    <property type="entry name" value="P-loop containing nucleotide triphosphate hydrolases"/>
    <property type="match status" value="1"/>
</dbReference>
<dbReference type="InterPro" id="IPR007111">
    <property type="entry name" value="NACHT_NTPase"/>
</dbReference>
<sequence>MNDDEIIIQAINIIDQKIDSLDVDKENPSYVNKLMVIREDLEKLFSLTSSTNNLVHLFCRRMNRLLNYNDSIPLHNWLELQKELLHILEHHDDSIEKLTYIKFSSILKLESKLEEREIQFKKNFGHRKTFHELVEQHRILLREYLQICYSLHSKLKIHGLVEDVDKLCQKTHQQTDILQAVLETNDRLQAKLKSIEIPITYRFHTMKHCILRSFLDFQSRDQMIDNNNVFLPGMDEIELMDDSGISIVHNNMAESRWFVILGDPGSAKTTLLRYITQLFSLTALQHNEQVINNENNWGPIRIPILIRIGEFADQLNIQPNLTLFDYIGKHTWFSQFYGNDNIGYVLKEFIHHGHTLILLDGLDEISTFEQRQQIINLVQDFIHNYIHGDDFLSPFDDVPNRFNKENRQCMLSNEKSSMNNWRFNETQPPSMSGGNQIIITSRVVGCNLYRFDSQLISYYNLLPMSIKNVKLFIKQWFTSVDQEIHNVLMSENIHLDNKTIEERQNSINRILPTGETTFLSNPLMLSMVCLYLFKLWNDNQLPETLAELYNETVRSVMYNKKNLQQSRIPQDVLIKVETNLALYLHSHLSSGVIDEFDLKRICSLVLKEENVVTNKAELCQYTDELIQMISSNNSIIVERGLKVFSFAHLSFQEYFVGLSLLDESSIDNTIRRILTYTIKPRSHEPIRLAHSWISQMWPRENYVTYCRKLVTETIDSVLPLGSLLLLDVLHSFQCSPPKKAIYTALDKLIDHPSMLISTGYLGKGWSILPLNILFEWMKLSLINEKRVVKFCQSFLFSIVLIEDRRLWENYHDRLRAVCQQLWSLCSMSSSIDTIITKTLHGITTSLYSPCLLFQNGLPQYLMSPNNFASQKHPLVFSAIITLYGGVFKTKDEMIFSPKYTNRNSTVGMPVIDYLENTNDSHLIKIERLIQQYENMLQMYLPEDISNDVIDIIIVLICLHGLSNPSIYSKFAVYQALPLALERFNLMLYLLRNDKRFVWKKTTQKMFSDVKLIIDVFASQSNRTDVEIKRFLLACMAACDRLGIDHLSYSSSLTNLFNSDTNRSNRLLKYSHNKILNTQSTPVCKEPTSQAIKDVHQFNDQVLILMNFVPDHLKHLYHRLLIKPDEQCDSFLFILLLSQCLNFFTDRIQSKEIFATLNDLLPLFRAYKMENYVLALFWESKFRFTSDLQNVDYDYFQKFSTNYSKSCKDLIIEEQQRILEANELNDVRQKDIQLFAASFSFARLCQVQYRYEKNTNMGQFVASNEQILSAIENINDQILSIIAMHNISYMDYTSILSSNPHEKLRSKVAYSLLKLLPNLPLLTCALMVFRCQLICEDFPSIFQDLSKIIAKQLLTIPLDEEMVENQKAVYVALNAMEDSSLNILLIEIEKQFQNVDKFSHMNSIIFHDYFTTTTSFGELNEVLLSCMYLSELIHDVKCLRKYVVCNKQQKTISLSERLRYLLNTSREIITLEMATLITNCIEKNYEKELGEISGRLIERIIVEKDAQPVLLQLLNLPAKESRKSLFCYIALLLAKHGSIAPNSIDYIKSFCQTTIDEQFKYIIKQYLELPCIDSEPIHQILKTLLRCIRHSSLHIDATIRSCEIMKLILQLENEERKTNNGCVLCDSYFMLINGCSFEVQNYLLEYLNANSEVQNSINEQRLIRIITWIMQHFATKECPVSDVLYKYIISLFHDQKFSRIQETIINSFQYIFMKMFGKNIFTNQDVKRLLEDTINLCVKTIDDNSENLLANCLHAYGYCLRFYKYYCNEKPSNEMIKLLTKLSQTYSSSFVAIRAGQCLLIIELYIDRGSISDWLNKTNLNVEQIYNIFIHCTSDEHQLLGYLNKEKALNHILLQHPTDLLPKFINEMYMYLNEKPMNCNLSKRLFSYINATENLCRDNFTIFRTTMEKCFYNIEQFKILLYQISKQGNNDIQKECILLYTHFGEITSDFITMLLNNVQYAMFLSPRIEALIANKRILLDRDIIEHLHEALQLPSKEKCALQLLISLAQVDFISILEVFKQISDIINKRYSLEENNYQKDYEQLIEALLKFTCIQAGTLSSGRLFELKCMMHFPF</sequence>
<comment type="caution">
    <text evidence="2">The sequence shown here is derived from an EMBL/GenBank/DDBJ whole genome shotgun (WGS) entry which is preliminary data.</text>
</comment>
<dbReference type="Proteomes" id="UP000663891">
    <property type="component" value="Unassembled WGS sequence"/>
</dbReference>